<dbReference type="AlphaFoldDB" id="A0A3E0JAS0"/>
<dbReference type="EMBL" id="QUAE01000004">
    <property type="protein sequence ID" value="REJ09874.1"/>
    <property type="molecule type" value="Genomic_DNA"/>
</dbReference>
<evidence type="ECO:0008006" key="3">
    <source>
        <dbReference type="Google" id="ProtNLM"/>
    </source>
</evidence>
<protein>
    <recommendedName>
        <fullName evidence="3">Tetratricopeptide repeat protein</fullName>
    </recommendedName>
</protein>
<name>A0A3E0JAS0_9BACI</name>
<dbReference type="RefSeq" id="WP_115823029.1">
    <property type="nucleotide sequence ID" value="NZ_QUAE01000004.1"/>
</dbReference>
<sequence length="359" mass="40859">MDGTSLILKKGKGYGVRYLGAVPLKNRNEYNILVGWQVGSIWSDLSVYKWENGGFTDLVEGNQYFSMIDVEDMEGEQGRDGLYEVALWKHDTGLAYTVEVFRLGHEGFERAGDVYPAYFQKVERYYSLLLKEYDSSTYWYYLADAQIRTGRKQEAYKSITRALAFEYPYPSRDKLLILRRNLCDIEPFSNQKGIDFSSLTYVCSETERDLKLEAAIEKEYNFKLSEENIRYYYNRIDLNNDGDKEVFVFLVGPFVCGTGGCSAVILKENEGEYQVLSRFSLVRNPVIVSKTTTNGYRDLVMYVAGGGIEDFFAQVKFDGKTYPLNPSVQRKVAPGTKVEGGAIVADDLAKSKGIQLNEE</sequence>
<evidence type="ECO:0000313" key="1">
    <source>
        <dbReference type="EMBL" id="REJ09874.1"/>
    </source>
</evidence>
<organism evidence="1 2">
    <name type="scientific">Halobacillus trueperi</name>
    <dbReference type="NCBI Taxonomy" id="156205"/>
    <lineage>
        <taxon>Bacteria</taxon>
        <taxon>Bacillati</taxon>
        <taxon>Bacillota</taxon>
        <taxon>Bacilli</taxon>
        <taxon>Bacillales</taxon>
        <taxon>Bacillaceae</taxon>
        <taxon>Halobacillus</taxon>
    </lineage>
</organism>
<reference evidence="1 2" key="1">
    <citation type="submission" date="2018-08" db="EMBL/GenBank/DDBJ databases">
        <title>Genome sequence of Halobacillus trueperi KCTC 3686.</title>
        <authorList>
            <person name="Cho K.H."/>
            <person name="Kwak M.-J."/>
            <person name="Kim B.-Y."/>
            <person name="Chun J."/>
        </authorList>
    </citation>
    <scope>NUCLEOTIDE SEQUENCE [LARGE SCALE GENOMIC DNA]</scope>
    <source>
        <strain evidence="1 2">KCTC 3686</strain>
    </source>
</reference>
<accession>A0A3E0JAS0</accession>
<dbReference type="Proteomes" id="UP000256305">
    <property type="component" value="Unassembled WGS sequence"/>
</dbReference>
<evidence type="ECO:0000313" key="2">
    <source>
        <dbReference type="Proteomes" id="UP000256305"/>
    </source>
</evidence>
<keyword evidence="2" id="KW-1185">Reference proteome</keyword>
<comment type="caution">
    <text evidence="1">The sequence shown here is derived from an EMBL/GenBank/DDBJ whole genome shotgun (WGS) entry which is preliminary data.</text>
</comment>
<proteinExistence type="predicted"/>
<gene>
    <name evidence="1" type="ORF">DYE48_07120</name>
</gene>